<dbReference type="AlphaFoldDB" id="A0A1R2CDJ1"/>
<evidence type="ECO:0000256" key="2">
    <source>
        <dbReference type="SAM" id="MobiDB-lite"/>
    </source>
</evidence>
<organism evidence="3 4">
    <name type="scientific">Stentor coeruleus</name>
    <dbReference type="NCBI Taxonomy" id="5963"/>
    <lineage>
        <taxon>Eukaryota</taxon>
        <taxon>Sar</taxon>
        <taxon>Alveolata</taxon>
        <taxon>Ciliophora</taxon>
        <taxon>Postciliodesmatophora</taxon>
        <taxon>Heterotrichea</taxon>
        <taxon>Heterotrichida</taxon>
        <taxon>Stentoridae</taxon>
        <taxon>Stentor</taxon>
    </lineage>
</organism>
<evidence type="ECO:0000313" key="3">
    <source>
        <dbReference type="EMBL" id="OMJ87062.1"/>
    </source>
</evidence>
<reference evidence="3 4" key="1">
    <citation type="submission" date="2016-11" db="EMBL/GenBank/DDBJ databases">
        <title>The macronuclear genome of Stentor coeruleus: a giant cell with tiny introns.</title>
        <authorList>
            <person name="Slabodnick M."/>
            <person name="Ruby J.G."/>
            <person name="Reiff S.B."/>
            <person name="Swart E.C."/>
            <person name="Gosai S."/>
            <person name="Prabakaran S."/>
            <person name="Witkowska E."/>
            <person name="Larue G.E."/>
            <person name="Fisher S."/>
            <person name="Freeman R.M."/>
            <person name="Gunawardena J."/>
            <person name="Chu W."/>
            <person name="Stover N.A."/>
            <person name="Gregory B.D."/>
            <person name="Nowacki M."/>
            <person name="Derisi J."/>
            <person name="Roy S.W."/>
            <person name="Marshall W.F."/>
            <person name="Sood P."/>
        </authorList>
    </citation>
    <scope>NUCLEOTIDE SEQUENCE [LARGE SCALE GENOMIC DNA]</scope>
    <source>
        <strain evidence="3">WM001</strain>
    </source>
</reference>
<sequence length="558" mass="65400">MEQDLDRQISSMQSELNFLKSSLNPVFLFFQEIQEIKKRRHISQANSISNISILSLEIKEDVLRDVSAMQSLTEDKIKNLHNEIKKLDEESLHTINQVRDEICGVSLSTKDLFSNLNNLKSITGENTMYIKEIRKDMDFKATLQNIDEIRQIVKGMTPLSNYETLKSRVGECASVYQHNELHKKVQRLKLKVKSYVKTEEMNTKLKEYTMSLYKDFSLGYVTSGIYEAHQSRTEKMFTEANEHISSLKEYINKLDNANNDKMRMMKKTLESRPWKSELNAIYEELNLKIPRVELYEFTKETTESVKNFYKDLIKFKNQVELFDKIVERYDEILLEKAEKAEIRKINTIISGMASYDTVEYMKKTMINFTKDSENKFQAQVAVVDSIKANFDYIQEKFDALKKDYFDVSNLSSSVMEFRQAIERKADKQDIYEIYDNMCKRVDFIEAYDILKILKKQVEQGTGLTFALCRTLVETGEPSMQIKRQRYELLKNFNNLMNWVIGESASCSSNFNTSRNPEPEIEDQGETRYPSRHSGFIRRRSAATARDTKRFHIDFPKVS</sequence>
<evidence type="ECO:0000313" key="4">
    <source>
        <dbReference type="Proteomes" id="UP000187209"/>
    </source>
</evidence>
<dbReference type="Proteomes" id="UP000187209">
    <property type="component" value="Unassembled WGS sequence"/>
</dbReference>
<accession>A0A1R2CDJ1</accession>
<dbReference type="EMBL" id="MPUH01000187">
    <property type="protein sequence ID" value="OMJ87062.1"/>
    <property type="molecule type" value="Genomic_DNA"/>
</dbReference>
<feature type="coiled-coil region" evidence="1">
    <location>
        <begin position="70"/>
        <end position="97"/>
    </location>
</feature>
<feature type="region of interest" description="Disordered" evidence="2">
    <location>
        <begin position="509"/>
        <end position="538"/>
    </location>
</feature>
<comment type="caution">
    <text evidence="3">The sequence shown here is derived from an EMBL/GenBank/DDBJ whole genome shotgun (WGS) entry which is preliminary data.</text>
</comment>
<feature type="coiled-coil region" evidence="1">
    <location>
        <begin position="240"/>
        <end position="267"/>
    </location>
</feature>
<keyword evidence="1" id="KW-0175">Coiled coil</keyword>
<gene>
    <name evidence="3" type="ORF">SteCoe_11305</name>
</gene>
<dbReference type="OrthoDB" id="327700at2759"/>
<proteinExistence type="predicted"/>
<keyword evidence="4" id="KW-1185">Reference proteome</keyword>
<name>A0A1R2CDJ1_9CILI</name>
<protein>
    <submittedName>
        <fullName evidence="3">Uncharacterized protein</fullName>
    </submittedName>
</protein>
<evidence type="ECO:0000256" key="1">
    <source>
        <dbReference type="SAM" id="Coils"/>
    </source>
</evidence>